<dbReference type="InterPro" id="IPR001214">
    <property type="entry name" value="SET_dom"/>
</dbReference>
<protein>
    <recommendedName>
        <fullName evidence="3">SET domain-containing protein</fullName>
    </recommendedName>
</protein>
<sequence>MRSLLLLCAWLACVLSSHSHALASEESATATKAEGDTDVASGSCANEDVASNTTASVIAEDDDDEDDGKDGDHDEDDRGWWKEANLTLQTVYDDILDCDKFLGERPIHNESVWAMLRGAFMGINGPGEAAVPIDFDDGFLVPFEVKQIPKAGRAVFATGAIANGTKVWEGAYEACFSTGRKFRFFLSVLPDYVACDVMDWAYTLDMEVCVDLDEGSLINSATFGDFEWLSMGDDVMAQNIATWFDNATESYYQVAIRDIEAGDQLVTKYDAFEDLQGWIDLGLGDWGETTTALSTGKYDTPEAAAAAKEKK</sequence>
<feature type="signal peptide" evidence="2">
    <location>
        <begin position="1"/>
        <end position="16"/>
    </location>
</feature>
<keyword evidence="2" id="KW-0732">Signal</keyword>
<proteinExistence type="predicted"/>
<accession>A0A7R9ZK76</accession>
<organism evidence="4">
    <name type="scientific">Craspedostauros australis</name>
    <dbReference type="NCBI Taxonomy" id="1486917"/>
    <lineage>
        <taxon>Eukaryota</taxon>
        <taxon>Sar</taxon>
        <taxon>Stramenopiles</taxon>
        <taxon>Ochrophyta</taxon>
        <taxon>Bacillariophyta</taxon>
        <taxon>Bacillariophyceae</taxon>
        <taxon>Bacillariophycidae</taxon>
        <taxon>Naviculales</taxon>
        <taxon>Naviculaceae</taxon>
        <taxon>Craspedostauros</taxon>
    </lineage>
</organism>
<feature type="region of interest" description="Disordered" evidence="1">
    <location>
        <begin position="51"/>
        <end position="78"/>
    </location>
</feature>
<dbReference type="SUPFAM" id="SSF82199">
    <property type="entry name" value="SET domain"/>
    <property type="match status" value="1"/>
</dbReference>
<dbReference type="PROSITE" id="PS50280">
    <property type="entry name" value="SET"/>
    <property type="match status" value="1"/>
</dbReference>
<feature type="chain" id="PRO_5030741264" description="SET domain-containing protein" evidence="2">
    <location>
        <begin position="17"/>
        <end position="311"/>
    </location>
</feature>
<evidence type="ECO:0000256" key="1">
    <source>
        <dbReference type="SAM" id="MobiDB-lite"/>
    </source>
</evidence>
<evidence type="ECO:0000313" key="4">
    <source>
        <dbReference type="EMBL" id="CAD8332820.1"/>
    </source>
</evidence>
<dbReference type="Gene3D" id="2.170.270.10">
    <property type="entry name" value="SET domain"/>
    <property type="match status" value="1"/>
</dbReference>
<evidence type="ECO:0000256" key="2">
    <source>
        <dbReference type="SAM" id="SignalP"/>
    </source>
</evidence>
<dbReference type="AlphaFoldDB" id="A0A7R9ZK76"/>
<reference evidence="4" key="1">
    <citation type="submission" date="2021-01" db="EMBL/GenBank/DDBJ databases">
        <authorList>
            <person name="Corre E."/>
            <person name="Pelletier E."/>
            <person name="Niang G."/>
            <person name="Scheremetjew M."/>
            <person name="Finn R."/>
            <person name="Kale V."/>
            <person name="Holt S."/>
            <person name="Cochrane G."/>
            <person name="Meng A."/>
            <person name="Brown T."/>
            <person name="Cohen L."/>
        </authorList>
    </citation>
    <scope>NUCLEOTIDE SEQUENCE</scope>
    <source>
        <strain evidence="4">CCMP3328</strain>
    </source>
</reference>
<evidence type="ECO:0000259" key="3">
    <source>
        <dbReference type="PROSITE" id="PS50280"/>
    </source>
</evidence>
<gene>
    <name evidence="4" type="ORF">CAUS1442_LOCUS4921</name>
</gene>
<feature type="domain" description="SET" evidence="3">
    <location>
        <begin position="141"/>
        <end position="270"/>
    </location>
</feature>
<name>A0A7R9ZK76_9STRA</name>
<dbReference type="InterPro" id="IPR046341">
    <property type="entry name" value="SET_dom_sf"/>
</dbReference>
<dbReference type="EMBL" id="HBEF01007851">
    <property type="protein sequence ID" value="CAD8332820.1"/>
    <property type="molecule type" value="Transcribed_RNA"/>
</dbReference>
<feature type="compositionally biased region" description="Acidic residues" evidence="1">
    <location>
        <begin position="59"/>
        <end position="69"/>
    </location>
</feature>